<accession>A0A1Z2XH79</accession>
<protein>
    <recommendedName>
        <fullName evidence="3">Thioredoxin domain-containing protein</fullName>
    </recommendedName>
</protein>
<dbReference type="GeneID" id="65537319"/>
<sequence length="379" mass="41404">MSSQGVDDLISRLRGKVCYNATVDFKVLMSLQDDVAYHVDLYSAASPADTLAPCDYLIRWSVPGSENRVATDGFSAYFSGNLFTFRGERMVERHFLSDPMPFLPSGRTPGAQRRTQFAELLPQFIADEIEAITTSSDYLWHFTPDTIVDGRAAMALGARLEVNGAVSREALYLFDRESAMPLCITTDNNPGALAEQTIVATYTAPEAPLACAPLTDSLLADMYPDIFEKYRENTFAIVNLPGQPLPRFALPTLTGERYTYLGRTQGFRQPTMVVLFEPESSFARATIEGVRSAAMQLPYNADILWASVSNDRDAVDSLLPADRMGETTLVSAKALARDCGTATFPVVILVGSDGVVADVVVGYNNSLVSDVIQKAAMLR</sequence>
<proteinExistence type="predicted"/>
<dbReference type="AlphaFoldDB" id="A0A1B1SBB4"/>
<evidence type="ECO:0000313" key="2">
    <source>
        <dbReference type="Proteomes" id="UP000186351"/>
    </source>
</evidence>
<dbReference type="STRING" id="1796646.A4V02_10600"/>
<dbReference type="Proteomes" id="UP000186351">
    <property type="component" value="Chromosome"/>
</dbReference>
<accession>A0A1B1SBB4</accession>
<dbReference type="SUPFAM" id="SSF52833">
    <property type="entry name" value="Thioredoxin-like"/>
    <property type="match status" value="1"/>
</dbReference>
<evidence type="ECO:0008006" key="3">
    <source>
        <dbReference type="Google" id="ProtNLM"/>
    </source>
</evidence>
<reference evidence="2" key="1">
    <citation type="submission" date="2016-04" db="EMBL/GenBank/DDBJ databases">
        <title>Complete Genome Sequences of Twelve Strains of a Stable Defined Moderately Diverse Mouse Microbiota 2 (sDMDMm2).</title>
        <authorList>
            <person name="Uchimura Y."/>
            <person name="Wyss M."/>
            <person name="Brugiroux S."/>
            <person name="Limenitakis J.P."/>
            <person name="Stecher B."/>
            <person name="McCoy K.D."/>
            <person name="Macpherson A.J."/>
        </authorList>
    </citation>
    <scope>NUCLEOTIDE SEQUENCE [LARGE SCALE GENOMIC DNA]</scope>
    <source>
        <strain evidence="2">YL27</strain>
    </source>
</reference>
<dbReference type="OrthoDB" id="1099283at2"/>
<name>A0A1B1SBB4_9BACT</name>
<evidence type="ECO:0000313" key="1">
    <source>
        <dbReference type="EMBL" id="ANU64109.1"/>
    </source>
</evidence>
<dbReference type="EMBL" id="CP015402">
    <property type="protein sequence ID" value="ANU64109.1"/>
    <property type="molecule type" value="Genomic_DNA"/>
</dbReference>
<organism evidence="1 2">
    <name type="scientific">Muribaculum intestinale</name>
    <dbReference type="NCBI Taxonomy" id="1796646"/>
    <lineage>
        <taxon>Bacteria</taxon>
        <taxon>Pseudomonadati</taxon>
        <taxon>Bacteroidota</taxon>
        <taxon>Bacteroidia</taxon>
        <taxon>Bacteroidales</taxon>
        <taxon>Muribaculaceae</taxon>
        <taxon>Muribaculum</taxon>
    </lineage>
</organism>
<gene>
    <name evidence="1" type="ORF">A4V02_10600</name>
</gene>
<keyword evidence="2" id="KW-1185">Reference proteome</keyword>
<dbReference type="Gene3D" id="3.40.30.10">
    <property type="entry name" value="Glutaredoxin"/>
    <property type="match status" value="1"/>
</dbReference>
<dbReference type="KEGG" id="pary:A4V02_10600"/>
<dbReference type="InterPro" id="IPR036249">
    <property type="entry name" value="Thioredoxin-like_sf"/>
</dbReference>
<dbReference type="RefSeq" id="WP_068961397.1">
    <property type="nucleotide sequence ID" value="NZ_CAJTAP010000001.1"/>
</dbReference>